<dbReference type="Pfam" id="PF05717">
    <property type="entry name" value="TnpB_IS66"/>
    <property type="match status" value="1"/>
</dbReference>
<gene>
    <name evidence="1" type="ORF">EV212_1332</name>
</gene>
<dbReference type="EMBL" id="SLXA01000033">
    <property type="protein sequence ID" value="TCO81353.1"/>
    <property type="molecule type" value="Genomic_DNA"/>
</dbReference>
<proteinExistence type="predicted"/>
<evidence type="ECO:0000313" key="2">
    <source>
        <dbReference type="Proteomes" id="UP000295711"/>
    </source>
</evidence>
<dbReference type="NCBIfam" id="NF033819">
    <property type="entry name" value="IS66_TnpB"/>
    <property type="match status" value="1"/>
</dbReference>
<dbReference type="PANTHER" id="PTHR36455:SF1">
    <property type="entry name" value="BLR8292 PROTEIN"/>
    <property type="match status" value="1"/>
</dbReference>
<name>A0A4R2L4H2_9FIRM</name>
<dbReference type="AlphaFoldDB" id="A0A4R2L4H2"/>
<organism evidence="1 2">
    <name type="scientific">Frisingicoccus caecimuris</name>
    <dbReference type="NCBI Taxonomy" id="1796636"/>
    <lineage>
        <taxon>Bacteria</taxon>
        <taxon>Bacillati</taxon>
        <taxon>Bacillota</taxon>
        <taxon>Clostridia</taxon>
        <taxon>Lachnospirales</taxon>
        <taxon>Lachnospiraceae</taxon>
        <taxon>Frisingicoccus</taxon>
    </lineage>
</organism>
<dbReference type="PANTHER" id="PTHR36455">
    <property type="match status" value="1"/>
</dbReference>
<keyword evidence="2" id="KW-1185">Reference proteome</keyword>
<sequence>MLNDADTSGFKKVYLAMGFTDLRRGIDGLATIIRFQFHLDPYDKNTLFLFCGRRSDRIKALLWEGDGFLLMYKRLDNGAFRWPRSADEAMAITGDQYRMLMQGLEIVARHPIAELKETPSIM</sequence>
<dbReference type="Proteomes" id="UP000295711">
    <property type="component" value="Unassembled WGS sequence"/>
</dbReference>
<reference evidence="1 2" key="1">
    <citation type="submission" date="2019-03" db="EMBL/GenBank/DDBJ databases">
        <title>Genomic Encyclopedia of Type Strains, Phase IV (KMG-IV): sequencing the most valuable type-strain genomes for metagenomic binning, comparative biology and taxonomic classification.</title>
        <authorList>
            <person name="Goeker M."/>
        </authorList>
    </citation>
    <scope>NUCLEOTIDE SEQUENCE [LARGE SCALE GENOMIC DNA]</scope>
    <source>
        <strain evidence="1 2">DSM 28559</strain>
    </source>
</reference>
<dbReference type="InterPro" id="IPR008878">
    <property type="entry name" value="Transposase_IS66_Orf2"/>
</dbReference>
<evidence type="ECO:0000313" key="1">
    <source>
        <dbReference type="EMBL" id="TCO81353.1"/>
    </source>
</evidence>
<dbReference type="OrthoDB" id="4956084at2"/>
<accession>A0A4R2L4H2</accession>
<comment type="caution">
    <text evidence="1">The sequence shown here is derived from an EMBL/GenBank/DDBJ whole genome shotgun (WGS) entry which is preliminary data.</text>
</comment>
<dbReference type="RefSeq" id="WP_132094489.1">
    <property type="nucleotide sequence ID" value="NZ_JANKAQ010000031.1"/>
</dbReference>
<protein>
    <submittedName>
        <fullName evidence="1">Transposase</fullName>
    </submittedName>
</protein>